<accession>A0AA36EIE1</accession>
<dbReference type="GO" id="GO:0016787">
    <property type="term" value="F:hydrolase activity"/>
    <property type="evidence" value="ECO:0007669"/>
    <property type="project" value="UniProtKB-KW"/>
</dbReference>
<evidence type="ECO:0000256" key="1">
    <source>
        <dbReference type="RuleBase" id="RU363044"/>
    </source>
</evidence>
<comment type="cofactor">
    <cofactor evidence="1">
        <name>Mg(2+)</name>
        <dbReference type="ChEBI" id="CHEBI:18420"/>
    </cofactor>
</comment>
<dbReference type="GO" id="GO:0006281">
    <property type="term" value="P:DNA repair"/>
    <property type="evidence" value="ECO:0007669"/>
    <property type="project" value="UniProtKB-KW"/>
</dbReference>
<evidence type="ECO:0000313" key="4">
    <source>
        <dbReference type="Proteomes" id="UP001177003"/>
    </source>
</evidence>
<proteinExistence type="inferred from homology"/>
<keyword evidence="1" id="KW-0234">DNA repair</keyword>
<feature type="domain" description="DNA helicase Pif1-like DEAD-box helicase" evidence="2">
    <location>
        <begin position="167"/>
        <end position="237"/>
    </location>
</feature>
<keyword evidence="1" id="KW-0378">Hydrolase</keyword>
<keyword evidence="1" id="KW-0233">DNA recombination</keyword>
<keyword evidence="1" id="KW-0347">Helicase</keyword>
<comment type="catalytic activity">
    <reaction evidence="1">
        <text>ATP + H2O = ADP + phosphate + H(+)</text>
        <dbReference type="Rhea" id="RHEA:13065"/>
        <dbReference type="ChEBI" id="CHEBI:15377"/>
        <dbReference type="ChEBI" id="CHEBI:15378"/>
        <dbReference type="ChEBI" id="CHEBI:30616"/>
        <dbReference type="ChEBI" id="CHEBI:43474"/>
        <dbReference type="ChEBI" id="CHEBI:456216"/>
        <dbReference type="EC" id="5.6.2.3"/>
    </reaction>
</comment>
<comment type="similarity">
    <text evidence="1">Belongs to the helicase family.</text>
</comment>
<reference evidence="3" key="1">
    <citation type="submission" date="2023-04" db="EMBL/GenBank/DDBJ databases">
        <authorList>
            <person name="Vijverberg K."/>
            <person name="Xiong W."/>
            <person name="Schranz E."/>
        </authorList>
    </citation>
    <scope>NUCLEOTIDE SEQUENCE</scope>
</reference>
<protein>
    <recommendedName>
        <fullName evidence="1">ATP-dependent DNA helicase</fullName>
        <ecNumber evidence="1">5.6.2.3</ecNumber>
    </recommendedName>
</protein>
<dbReference type="InterPro" id="IPR010285">
    <property type="entry name" value="DNA_helicase_pif1-like_DEAD"/>
</dbReference>
<dbReference type="AlphaFoldDB" id="A0AA36EIE1"/>
<keyword evidence="1" id="KW-0547">Nucleotide-binding</keyword>
<dbReference type="Pfam" id="PF05970">
    <property type="entry name" value="PIF1"/>
    <property type="match status" value="1"/>
</dbReference>
<evidence type="ECO:0000313" key="3">
    <source>
        <dbReference type="EMBL" id="CAI9294535.1"/>
    </source>
</evidence>
<keyword evidence="1" id="KW-0227">DNA damage</keyword>
<dbReference type="GO" id="GO:0006310">
    <property type="term" value="P:DNA recombination"/>
    <property type="evidence" value="ECO:0007669"/>
    <property type="project" value="UniProtKB-KW"/>
</dbReference>
<organism evidence="3 4">
    <name type="scientific">Lactuca saligna</name>
    <name type="common">Willowleaf lettuce</name>
    <dbReference type="NCBI Taxonomy" id="75948"/>
    <lineage>
        <taxon>Eukaryota</taxon>
        <taxon>Viridiplantae</taxon>
        <taxon>Streptophyta</taxon>
        <taxon>Embryophyta</taxon>
        <taxon>Tracheophyta</taxon>
        <taxon>Spermatophyta</taxon>
        <taxon>Magnoliopsida</taxon>
        <taxon>eudicotyledons</taxon>
        <taxon>Gunneridae</taxon>
        <taxon>Pentapetalae</taxon>
        <taxon>asterids</taxon>
        <taxon>campanulids</taxon>
        <taxon>Asterales</taxon>
        <taxon>Asteraceae</taxon>
        <taxon>Cichorioideae</taxon>
        <taxon>Cichorieae</taxon>
        <taxon>Lactucinae</taxon>
        <taxon>Lactuca</taxon>
    </lineage>
</organism>
<dbReference type="GO" id="GO:0043139">
    <property type="term" value="F:5'-3' DNA helicase activity"/>
    <property type="evidence" value="ECO:0007669"/>
    <property type="project" value="UniProtKB-EC"/>
</dbReference>
<name>A0AA36EIE1_LACSI</name>
<dbReference type="EMBL" id="OX465083">
    <property type="protein sequence ID" value="CAI9294535.1"/>
    <property type="molecule type" value="Genomic_DNA"/>
</dbReference>
<dbReference type="PANTHER" id="PTHR10492:SF97">
    <property type="entry name" value="ATP-DEPENDENT DNA HELICASE"/>
    <property type="match status" value="1"/>
</dbReference>
<dbReference type="GO" id="GO:0000723">
    <property type="term" value="P:telomere maintenance"/>
    <property type="evidence" value="ECO:0007669"/>
    <property type="project" value="InterPro"/>
</dbReference>
<dbReference type="Proteomes" id="UP001177003">
    <property type="component" value="Chromosome 7"/>
</dbReference>
<dbReference type="EC" id="5.6.2.3" evidence="1"/>
<sequence length="307" mass="34578">MLSLPLILHNLTQKLLWPSQKITTSFFQIKSIDDIPDYNEDQGRQKIPDEFNTMLNRKFVFKVQISKFNHENNYHAYIVHKMTDDELVVDALFKHSPAYEENIIHSDGTPINKSIKENNVSVKGDNINVVDLDAVTPTTTSLKHLLRLLPPLNRLNGLPQKMVLLLIPLRFQKWKNSNKFSSNDVAALLNKVGLIIWDEALMMHRHCFEAANRTLTDIILPKNNDKPFRCKTIVFGGTIGGPNDGEVKVEFPEDVTVPSTSDHIHSIVKPPPAPEVVISSGLPRSNVGGAVPTGSFSRSAIDKKWFE</sequence>
<keyword evidence="4" id="KW-1185">Reference proteome</keyword>
<keyword evidence="1" id="KW-0067">ATP-binding</keyword>
<dbReference type="PANTHER" id="PTHR10492">
    <property type="match status" value="1"/>
</dbReference>
<evidence type="ECO:0000259" key="2">
    <source>
        <dbReference type="Pfam" id="PF05970"/>
    </source>
</evidence>
<gene>
    <name evidence="3" type="ORF">LSALG_LOCUS33512</name>
</gene>
<dbReference type="GO" id="GO:0005524">
    <property type="term" value="F:ATP binding"/>
    <property type="evidence" value="ECO:0007669"/>
    <property type="project" value="UniProtKB-KW"/>
</dbReference>